<dbReference type="GO" id="GO:0003677">
    <property type="term" value="F:DNA binding"/>
    <property type="evidence" value="ECO:0007669"/>
    <property type="project" value="InterPro"/>
</dbReference>
<dbReference type="PROSITE" id="PS51737">
    <property type="entry name" value="RECOMBINASE_DNA_BIND"/>
    <property type="match status" value="1"/>
</dbReference>
<dbReference type="EMBL" id="DVMN01000126">
    <property type="protein sequence ID" value="HIU21940.1"/>
    <property type="molecule type" value="Genomic_DNA"/>
</dbReference>
<accession>A0A9D1HV77</accession>
<evidence type="ECO:0000313" key="4">
    <source>
        <dbReference type="EMBL" id="HIU21940.1"/>
    </source>
</evidence>
<proteinExistence type="predicted"/>
<dbReference type="InterPro" id="IPR006119">
    <property type="entry name" value="Resolv_N"/>
</dbReference>
<dbReference type="Gene3D" id="3.90.1750.20">
    <property type="entry name" value="Putative Large Serine Recombinase, Chain B, Domain 2"/>
    <property type="match status" value="1"/>
</dbReference>
<dbReference type="SMART" id="SM00857">
    <property type="entry name" value="Resolvase"/>
    <property type="match status" value="1"/>
</dbReference>
<feature type="domain" description="Resolvase/invertase-type recombinase catalytic" evidence="2">
    <location>
        <begin position="3"/>
        <end position="147"/>
    </location>
</feature>
<dbReference type="Pfam" id="PF13408">
    <property type="entry name" value="Zn_ribbon_recom"/>
    <property type="match status" value="1"/>
</dbReference>
<dbReference type="PROSITE" id="PS51736">
    <property type="entry name" value="RECOMBINASES_3"/>
    <property type="match status" value="1"/>
</dbReference>
<evidence type="ECO:0000313" key="5">
    <source>
        <dbReference type="Proteomes" id="UP000824088"/>
    </source>
</evidence>
<dbReference type="InterPro" id="IPR025827">
    <property type="entry name" value="Zn_ribbon_recom_dom"/>
</dbReference>
<sequence length="529" mass="60728">MKTAVIYARYSSDSQTEQSIEGQVRVCKQFAEKNDLLVVDQYIDRATTGTNDNRAAFQQMLRDSKKAQWGAVIVYKLDRFARNKYESVVNRKKLKDNGVELVSAMENIPDTPEGKLFLAVIEGFNEYFSEDLKQKVNRGLRESWLKGNATGGHPPYGYVIKDKKYVIDEAEAEIVREIFMKYAQGYKAVAIAEDLKARNVRRKCGKHINHKYVYVILHDKRYIGEVTHQGTTYYNIFPPIIAKEVWNQVDAINQENKISPSRKKEIFYYILSGKLICGNCKHRMSGESGTSRNGEIHYYYVCLSKRRGKADCDCKAVKKQELEDYVIDATVSMLQRNSIITKIAETIVKVHEKMMRDNSGLQILIKKHEEAKRAADNIVKAIEQGIIMDFTKDRLAALQDELNRLDIEINKEAQKTYAHVTVEDVEKYLLSKVFEDPDDIKTRKLLVNTFIRDIIWHGDHIVITYNFQEYATTDRFCKSYVEQLEKQVGDASRSASSFSLCSYKFRHSAPQSLGTAPAVPRLCFCNVSA</sequence>
<keyword evidence="1" id="KW-0175">Coiled coil</keyword>
<dbReference type="InterPro" id="IPR050639">
    <property type="entry name" value="SSR_resolvase"/>
</dbReference>
<evidence type="ECO:0000259" key="2">
    <source>
        <dbReference type="PROSITE" id="PS51736"/>
    </source>
</evidence>
<comment type="caution">
    <text evidence="4">The sequence shown here is derived from an EMBL/GenBank/DDBJ whole genome shotgun (WGS) entry which is preliminary data.</text>
</comment>
<dbReference type="InterPro" id="IPR011109">
    <property type="entry name" value="DNA_bind_recombinase_dom"/>
</dbReference>
<evidence type="ECO:0000259" key="3">
    <source>
        <dbReference type="PROSITE" id="PS51737"/>
    </source>
</evidence>
<name>A0A9D1HV77_9FIRM</name>
<gene>
    <name evidence="4" type="ORF">IAD51_06930</name>
</gene>
<dbReference type="CDD" id="cd00338">
    <property type="entry name" value="Ser_Recombinase"/>
    <property type="match status" value="1"/>
</dbReference>
<dbReference type="PANTHER" id="PTHR30461:SF23">
    <property type="entry name" value="DNA RECOMBINASE-RELATED"/>
    <property type="match status" value="1"/>
</dbReference>
<reference evidence="4" key="2">
    <citation type="journal article" date="2021" name="PeerJ">
        <title>Extensive microbial diversity within the chicken gut microbiome revealed by metagenomics and culture.</title>
        <authorList>
            <person name="Gilroy R."/>
            <person name="Ravi A."/>
            <person name="Getino M."/>
            <person name="Pursley I."/>
            <person name="Horton D.L."/>
            <person name="Alikhan N.F."/>
            <person name="Baker D."/>
            <person name="Gharbi K."/>
            <person name="Hall N."/>
            <person name="Watson M."/>
            <person name="Adriaenssens E.M."/>
            <person name="Foster-Nyarko E."/>
            <person name="Jarju S."/>
            <person name="Secka A."/>
            <person name="Antonio M."/>
            <person name="Oren A."/>
            <person name="Chaudhuri R.R."/>
            <person name="La Ragione R."/>
            <person name="Hildebrand F."/>
            <person name="Pallen M.J."/>
        </authorList>
    </citation>
    <scope>NUCLEOTIDE SEQUENCE</scope>
    <source>
        <strain evidence="4">1063</strain>
    </source>
</reference>
<protein>
    <submittedName>
        <fullName evidence="4">Recombinase family protein</fullName>
    </submittedName>
</protein>
<dbReference type="Pfam" id="PF00239">
    <property type="entry name" value="Resolvase"/>
    <property type="match status" value="1"/>
</dbReference>
<feature type="domain" description="Recombinase" evidence="3">
    <location>
        <begin position="155"/>
        <end position="259"/>
    </location>
</feature>
<dbReference type="AlphaFoldDB" id="A0A9D1HV77"/>
<dbReference type="Gene3D" id="3.40.50.1390">
    <property type="entry name" value="Resolvase, N-terminal catalytic domain"/>
    <property type="match status" value="1"/>
</dbReference>
<evidence type="ECO:0000256" key="1">
    <source>
        <dbReference type="SAM" id="Coils"/>
    </source>
</evidence>
<reference evidence="4" key="1">
    <citation type="submission" date="2020-10" db="EMBL/GenBank/DDBJ databases">
        <authorList>
            <person name="Gilroy R."/>
        </authorList>
    </citation>
    <scope>NUCLEOTIDE SEQUENCE</scope>
    <source>
        <strain evidence="4">1063</strain>
    </source>
</reference>
<organism evidence="4 5">
    <name type="scientific">Candidatus Limadaptatus stercorigallinarum</name>
    <dbReference type="NCBI Taxonomy" id="2840845"/>
    <lineage>
        <taxon>Bacteria</taxon>
        <taxon>Bacillati</taxon>
        <taxon>Bacillota</taxon>
        <taxon>Clostridia</taxon>
        <taxon>Eubacteriales</taxon>
        <taxon>Candidatus Limadaptatus</taxon>
    </lineage>
</organism>
<dbReference type="InterPro" id="IPR036162">
    <property type="entry name" value="Resolvase-like_N_sf"/>
</dbReference>
<dbReference type="SUPFAM" id="SSF53041">
    <property type="entry name" value="Resolvase-like"/>
    <property type="match status" value="1"/>
</dbReference>
<dbReference type="Pfam" id="PF07508">
    <property type="entry name" value="Recombinase"/>
    <property type="match status" value="1"/>
</dbReference>
<dbReference type="Proteomes" id="UP000824088">
    <property type="component" value="Unassembled WGS sequence"/>
</dbReference>
<dbReference type="GO" id="GO:0000150">
    <property type="term" value="F:DNA strand exchange activity"/>
    <property type="evidence" value="ECO:0007669"/>
    <property type="project" value="InterPro"/>
</dbReference>
<feature type="coiled-coil region" evidence="1">
    <location>
        <begin position="388"/>
        <end position="415"/>
    </location>
</feature>
<dbReference type="InterPro" id="IPR038109">
    <property type="entry name" value="DNA_bind_recomb_sf"/>
</dbReference>
<dbReference type="PANTHER" id="PTHR30461">
    <property type="entry name" value="DNA-INVERTASE FROM LAMBDOID PROPHAGE"/>
    <property type="match status" value="1"/>
</dbReference>